<reference evidence="2" key="1">
    <citation type="journal article" date="2019" name="Int. J. Syst. Evol. Microbiol.">
        <title>The Global Catalogue of Microorganisms (GCM) 10K type strain sequencing project: providing services to taxonomists for standard genome sequencing and annotation.</title>
        <authorList>
            <consortium name="The Broad Institute Genomics Platform"/>
            <consortium name="The Broad Institute Genome Sequencing Center for Infectious Disease"/>
            <person name="Wu L."/>
            <person name="Ma J."/>
        </authorList>
    </citation>
    <scope>NUCLEOTIDE SEQUENCE [LARGE SCALE GENOMIC DNA]</scope>
    <source>
        <strain evidence="2">CGMCC 1.12125</strain>
    </source>
</reference>
<dbReference type="Gene3D" id="3.40.50.720">
    <property type="entry name" value="NAD(P)-binding Rossmann-like Domain"/>
    <property type="match status" value="1"/>
</dbReference>
<dbReference type="EMBL" id="JBHSEN010000001">
    <property type="protein sequence ID" value="MFC4429448.1"/>
    <property type="molecule type" value="Genomic_DNA"/>
</dbReference>
<gene>
    <name evidence="1" type="ORF">ACFO0K_07120</name>
</gene>
<dbReference type="RefSeq" id="WP_378108259.1">
    <property type="nucleotide sequence ID" value="NZ_BAAALH010000002.1"/>
</dbReference>
<comment type="caution">
    <text evidence="1">The sequence shown here is derived from an EMBL/GenBank/DDBJ whole genome shotgun (WGS) entry which is preliminary data.</text>
</comment>
<dbReference type="Proteomes" id="UP001595965">
    <property type="component" value="Unassembled WGS sequence"/>
</dbReference>
<dbReference type="InterPro" id="IPR002347">
    <property type="entry name" value="SDR_fam"/>
</dbReference>
<dbReference type="InterPro" id="IPR036291">
    <property type="entry name" value="NAD(P)-bd_dom_sf"/>
</dbReference>
<proteinExistence type="predicted"/>
<evidence type="ECO:0000313" key="1">
    <source>
        <dbReference type="EMBL" id="MFC4429448.1"/>
    </source>
</evidence>
<organism evidence="1 2">
    <name type="scientific">Citricoccus alkalitolerans</name>
    <dbReference type="NCBI Taxonomy" id="246603"/>
    <lineage>
        <taxon>Bacteria</taxon>
        <taxon>Bacillati</taxon>
        <taxon>Actinomycetota</taxon>
        <taxon>Actinomycetes</taxon>
        <taxon>Micrococcales</taxon>
        <taxon>Micrococcaceae</taxon>
        <taxon>Citricoccus</taxon>
    </lineage>
</organism>
<keyword evidence="2" id="KW-1185">Reference proteome</keyword>
<protein>
    <submittedName>
        <fullName evidence="1">SDR family NAD(P)-dependent oxidoreductase</fullName>
    </submittedName>
</protein>
<dbReference type="Pfam" id="PF00106">
    <property type="entry name" value="adh_short"/>
    <property type="match status" value="1"/>
</dbReference>
<accession>A0ABV8Y0Q4</accession>
<evidence type="ECO:0000313" key="2">
    <source>
        <dbReference type="Proteomes" id="UP001595965"/>
    </source>
</evidence>
<sequence length="115" mass="12129">MEKANGHVIARPCRARDRGSGIGRTCTEVLANEGATVLIVDRNPEGSSVASQLEQADQCVKFVQTDHTNESDIRIVAHTAQSLLGRLHSVVACARISGPVGQVAAEVPLEKTGTV</sequence>
<dbReference type="SUPFAM" id="SSF51735">
    <property type="entry name" value="NAD(P)-binding Rossmann-fold domains"/>
    <property type="match status" value="1"/>
</dbReference>
<name>A0ABV8Y0Q4_9MICC</name>